<evidence type="ECO:0000313" key="3">
    <source>
        <dbReference type="Proteomes" id="UP001276659"/>
    </source>
</evidence>
<feature type="region of interest" description="Disordered" evidence="1">
    <location>
        <begin position="18"/>
        <end position="149"/>
    </location>
</feature>
<protein>
    <submittedName>
        <fullName evidence="2">Uncharacterized protein</fullName>
    </submittedName>
</protein>
<comment type="caution">
    <text evidence="2">The sequence shown here is derived from an EMBL/GenBank/DDBJ whole genome shotgun (WGS) entry which is preliminary data.</text>
</comment>
<feature type="compositionally biased region" description="Basic and acidic residues" evidence="1">
    <location>
        <begin position="49"/>
        <end position="66"/>
    </location>
</feature>
<proteinExistence type="predicted"/>
<sequence length="175" mass="19023">MLRPRKVVPTGEQVNIRGVIFDMQQLEPMSDSPPPPTRTAPRPPSVSHTSEDQPSEKAAGKQREKMGPPSKLKVPSIRTIVDSSEDRLSEKAMGEQSEESGLALGDSDKEQQNDKTKQKDDRDTLPSSRKQEYQQGGSPKSKRRGRKVLTVMSVIGEEAAGSESDDEGVQAGGLA</sequence>
<dbReference type="AlphaFoldDB" id="A0AAD9Z244"/>
<gene>
    <name evidence="2" type="ORF">OEA41_009612</name>
</gene>
<accession>A0AAD9Z244</accession>
<reference evidence="2" key="1">
    <citation type="submission" date="2022-11" db="EMBL/GenBank/DDBJ databases">
        <title>Chromosomal genome sequence assembly and mating type (MAT) locus characterization of the leprose asexual lichenized fungus Lepraria neglecta (Nyl.) Erichsen.</title>
        <authorList>
            <person name="Allen J.L."/>
            <person name="Pfeffer B."/>
        </authorList>
    </citation>
    <scope>NUCLEOTIDE SEQUENCE</scope>
    <source>
        <strain evidence="2">Allen 5258</strain>
    </source>
</reference>
<dbReference type="EMBL" id="JASNWA010000009">
    <property type="protein sequence ID" value="KAK3170225.1"/>
    <property type="molecule type" value="Genomic_DNA"/>
</dbReference>
<evidence type="ECO:0000313" key="2">
    <source>
        <dbReference type="EMBL" id="KAK3170225.1"/>
    </source>
</evidence>
<dbReference type="Proteomes" id="UP001276659">
    <property type="component" value="Unassembled WGS sequence"/>
</dbReference>
<keyword evidence="3" id="KW-1185">Reference proteome</keyword>
<name>A0AAD9Z244_9LECA</name>
<feature type="region of interest" description="Disordered" evidence="1">
    <location>
        <begin position="156"/>
        <end position="175"/>
    </location>
</feature>
<feature type="compositionally biased region" description="Pro residues" evidence="1">
    <location>
        <begin position="31"/>
        <end position="44"/>
    </location>
</feature>
<feature type="compositionally biased region" description="Basic and acidic residues" evidence="1">
    <location>
        <begin position="84"/>
        <end position="93"/>
    </location>
</feature>
<organism evidence="2 3">
    <name type="scientific">Lepraria neglecta</name>
    <dbReference type="NCBI Taxonomy" id="209136"/>
    <lineage>
        <taxon>Eukaryota</taxon>
        <taxon>Fungi</taxon>
        <taxon>Dikarya</taxon>
        <taxon>Ascomycota</taxon>
        <taxon>Pezizomycotina</taxon>
        <taxon>Lecanoromycetes</taxon>
        <taxon>OSLEUM clade</taxon>
        <taxon>Lecanoromycetidae</taxon>
        <taxon>Lecanorales</taxon>
        <taxon>Lecanorineae</taxon>
        <taxon>Stereocaulaceae</taxon>
        <taxon>Lepraria</taxon>
    </lineage>
</organism>
<evidence type="ECO:0000256" key="1">
    <source>
        <dbReference type="SAM" id="MobiDB-lite"/>
    </source>
</evidence>
<feature type="compositionally biased region" description="Basic and acidic residues" evidence="1">
    <location>
        <begin position="106"/>
        <end position="132"/>
    </location>
</feature>